<dbReference type="EMBL" id="CP016359">
    <property type="protein sequence ID" value="APU67713.1"/>
    <property type="molecule type" value="Genomic_DNA"/>
</dbReference>
<dbReference type="Gene3D" id="3.30.450.40">
    <property type="match status" value="1"/>
</dbReference>
<evidence type="ECO:0000313" key="2">
    <source>
        <dbReference type="EMBL" id="APU67713.1"/>
    </source>
</evidence>
<sequence length="195" mass="22255">MKRMTSLYFLKSLSNPKIVFFTNLAKSLPLRNQKLNTFAPKIVNMPFDKLRPEIETILRNPEEGVDNRLTAVCTLLQETIPYYDWVGFYFRNGDKEELKLRSFAGEPTDHEIIPFGRGICGQVAVSNKNFVVPDVKAQDNYIACSIHVKAEIVVPLFKNGENIGQIDIDSHTADPFSQEDESFLEWVNEKVAEII</sequence>
<dbReference type="KEGG" id="gfl:GRFL_0989"/>
<dbReference type="InterPro" id="IPR029016">
    <property type="entry name" value="GAF-like_dom_sf"/>
</dbReference>
<accession>A0A1L7I3F5</accession>
<dbReference type="InterPro" id="IPR003018">
    <property type="entry name" value="GAF"/>
</dbReference>
<protein>
    <submittedName>
        <fullName evidence="2">GAF domain-containing proteins</fullName>
    </submittedName>
</protein>
<evidence type="ECO:0000313" key="3">
    <source>
        <dbReference type="Proteomes" id="UP000186230"/>
    </source>
</evidence>
<keyword evidence="3" id="KW-1185">Reference proteome</keyword>
<reference evidence="2 3" key="1">
    <citation type="submission" date="2016-07" db="EMBL/GenBank/DDBJ databases">
        <title>Multi-omics approach to identify versatile polysaccharide utilization systems of a marine flavobacterium Gramella flava.</title>
        <authorList>
            <person name="Tang K."/>
        </authorList>
    </citation>
    <scope>NUCLEOTIDE SEQUENCE [LARGE SCALE GENOMIC DNA]</scope>
    <source>
        <strain evidence="2 3">JLT2011</strain>
    </source>
</reference>
<proteinExistence type="predicted"/>
<dbReference type="AlphaFoldDB" id="A0A1L7I3F5"/>
<dbReference type="STRING" id="1229726.GRFL_0989"/>
<name>A0A1L7I3F5_9FLAO</name>
<feature type="domain" description="GAF" evidence="1">
    <location>
        <begin position="67"/>
        <end position="185"/>
    </location>
</feature>
<dbReference type="SUPFAM" id="SSF55781">
    <property type="entry name" value="GAF domain-like"/>
    <property type="match status" value="1"/>
</dbReference>
<organism evidence="2 3">
    <name type="scientific">Christiangramia flava JLT2011</name>
    <dbReference type="NCBI Taxonomy" id="1229726"/>
    <lineage>
        <taxon>Bacteria</taxon>
        <taxon>Pseudomonadati</taxon>
        <taxon>Bacteroidota</taxon>
        <taxon>Flavobacteriia</taxon>
        <taxon>Flavobacteriales</taxon>
        <taxon>Flavobacteriaceae</taxon>
        <taxon>Christiangramia</taxon>
    </lineage>
</organism>
<gene>
    <name evidence="2" type="ORF">GRFL_0989</name>
</gene>
<dbReference type="Pfam" id="PF13185">
    <property type="entry name" value="GAF_2"/>
    <property type="match status" value="1"/>
</dbReference>
<evidence type="ECO:0000259" key="1">
    <source>
        <dbReference type="Pfam" id="PF13185"/>
    </source>
</evidence>
<dbReference type="Proteomes" id="UP000186230">
    <property type="component" value="Chromosome"/>
</dbReference>